<comment type="caution">
    <text evidence="8">The sequence shown here is derived from an EMBL/GenBank/DDBJ whole genome shotgun (WGS) entry which is preliminary data.</text>
</comment>
<dbReference type="PANTHER" id="PTHR43549:SF2">
    <property type="entry name" value="MULTIDRUG RESISTANCE PROTEIN NORM-RELATED"/>
    <property type="match status" value="1"/>
</dbReference>
<feature type="transmembrane region" description="Helical" evidence="7">
    <location>
        <begin position="21"/>
        <end position="49"/>
    </location>
</feature>
<dbReference type="Proteomes" id="UP000568109">
    <property type="component" value="Unassembled WGS sequence"/>
</dbReference>
<feature type="transmembrane region" description="Helical" evidence="7">
    <location>
        <begin position="343"/>
        <end position="368"/>
    </location>
</feature>
<feature type="transmembrane region" description="Helical" evidence="7">
    <location>
        <begin position="421"/>
        <end position="440"/>
    </location>
</feature>
<name>A0A851HGI1_9MOLU</name>
<reference evidence="8 9" key="1">
    <citation type="submission" date="2020-06" db="EMBL/GenBank/DDBJ databases">
        <title>Draft genome sequence of Candidatus Phytoplasma pruni (X-disease group, subgroup 16SrIII-B) strain ChTDIII from Argentina.</title>
        <authorList>
            <person name="Fernandez F.D."/>
            <person name="Zuebert C."/>
            <person name="Huettel B."/>
            <person name="Kube M."/>
            <person name="Conci L.R."/>
        </authorList>
    </citation>
    <scope>NUCLEOTIDE SEQUENCE [LARGE SCALE GENOMIC DNA]</scope>
    <source>
        <strain evidence="8 9">ChTDIII</strain>
    </source>
</reference>
<dbReference type="GO" id="GO:0015297">
    <property type="term" value="F:antiporter activity"/>
    <property type="evidence" value="ECO:0007669"/>
    <property type="project" value="InterPro"/>
</dbReference>
<proteinExistence type="predicted"/>
<feature type="transmembrane region" description="Helical" evidence="7">
    <location>
        <begin position="460"/>
        <end position="478"/>
    </location>
</feature>
<dbReference type="InterPro" id="IPR052031">
    <property type="entry name" value="Membrane_Transporter-Flippase"/>
</dbReference>
<evidence type="ECO:0000256" key="1">
    <source>
        <dbReference type="ARBA" id="ARBA00004651"/>
    </source>
</evidence>
<gene>
    <name evidence="8" type="ORF">HR065_01405</name>
</gene>
<evidence type="ECO:0000313" key="8">
    <source>
        <dbReference type="EMBL" id="NWN45740.1"/>
    </source>
</evidence>
<dbReference type="RefSeq" id="WP_178734139.1">
    <property type="nucleotide sequence ID" value="NZ_JABUOH010000040.1"/>
</dbReference>
<evidence type="ECO:0000313" key="9">
    <source>
        <dbReference type="Proteomes" id="UP000568109"/>
    </source>
</evidence>
<feature type="transmembrane region" description="Helical" evidence="7">
    <location>
        <begin position="156"/>
        <end position="175"/>
    </location>
</feature>
<keyword evidence="5 7" id="KW-1133">Transmembrane helix</keyword>
<keyword evidence="3" id="KW-1003">Cell membrane</keyword>
<keyword evidence="6 7" id="KW-0472">Membrane</keyword>
<evidence type="ECO:0000256" key="7">
    <source>
        <dbReference type="SAM" id="Phobius"/>
    </source>
</evidence>
<keyword evidence="9" id="KW-1185">Reference proteome</keyword>
<feature type="transmembrane region" description="Helical" evidence="7">
    <location>
        <begin position="383"/>
        <end position="401"/>
    </location>
</feature>
<dbReference type="GO" id="GO:0005886">
    <property type="term" value="C:plasma membrane"/>
    <property type="evidence" value="ECO:0007669"/>
    <property type="project" value="UniProtKB-SubCell"/>
</dbReference>
<accession>A0A851HGI1</accession>
<evidence type="ECO:0000256" key="5">
    <source>
        <dbReference type="ARBA" id="ARBA00022989"/>
    </source>
</evidence>
<keyword evidence="2" id="KW-0813">Transport</keyword>
<evidence type="ECO:0000256" key="4">
    <source>
        <dbReference type="ARBA" id="ARBA00022692"/>
    </source>
</evidence>
<dbReference type="AlphaFoldDB" id="A0A851HGI1"/>
<organism evidence="8 9">
    <name type="scientific">Candidatus Phytoplasma pruni</name>
    <dbReference type="NCBI Taxonomy" id="479893"/>
    <lineage>
        <taxon>Bacteria</taxon>
        <taxon>Bacillati</taxon>
        <taxon>Mycoplasmatota</taxon>
        <taxon>Mollicutes</taxon>
        <taxon>Acholeplasmatales</taxon>
        <taxon>Acholeplasmataceae</taxon>
        <taxon>Candidatus Phytoplasma</taxon>
        <taxon>16SrIII (X-disease group)</taxon>
    </lineage>
</organism>
<feature type="transmembrane region" description="Helical" evidence="7">
    <location>
        <begin position="69"/>
        <end position="95"/>
    </location>
</feature>
<dbReference type="InterPro" id="IPR002528">
    <property type="entry name" value="MATE_fam"/>
</dbReference>
<dbReference type="Pfam" id="PF01554">
    <property type="entry name" value="MatE"/>
    <property type="match status" value="2"/>
</dbReference>
<keyword evidence="4 7" id="KW-0812">Transmembrane</keyword>
<feature type="transmembrane region" description="Helical" evidence="7">
    <location>
        <begin position="212"/>
        <end position="235"/>
    </location>
</feature>
<feature type="transmembrane region" description="Helical" evidence="7">
    <location>
        <begin position="115"/>
        <end position="136"/>
    </location>
</feature>
<dbReference type="GO" id="GO:0042910">
    <property type="term" value="F:xenobiotic transmembrane transporter activity"/>
    <property type="evidence" value="ECO:0007669"/>
    <property type="project" value="InterPro"/>
</dbReference>
<evidence type="ECO:0000256" key="2">
    <source>
        <dbReference type="ARBA" id="ARBA00022448"/>
    </source>
</evidence>
<protein>
    <submittedName>
        <fullName evidence="8">MATE family efflux transporter</fullName>
    </submittedName>
</protein>
<sequence length="495" mass="55999">MSKQEIRSNKKQLKQKAKQKLFLEGNLFKVLLMLVIPIALTNIAFQVIPKNIDLFMADKPDGSEKFTDSLAIISSVQNMFSFMGLSLATAGIVVIGKEYAKKNYKTAQKMIKTTLFSIIGITFGIALIAVIIGSPILHKVLSGMEEDVFKTVRKYYIFLIISGVLMAVNTVLLGLERVKGNIKTIYLSNALFVIFKVSINFLFVYIGKKDPYWLGVSTALSSFLVTIFLVVLFVISLKRDQGELTDSEEVDNTKTNILKNILKLALPILGGRLIYESGRLIVLIIGWKIYPSGSLSAVQIGDGIAAIGLNFGFALEEAQLSIISANLANKNLKRAFETIKKTLLLNMILGFVFTVIFGFFGQELYFLIKGCKPEYRLEGTKQYQFQLGIMIASISGFYTVVTQGIMIRSMIPFKKPRIDMFFALLRVFLRISFIIVLGYWELSPWNKYENANKSWQGYHFANLTANTILLFSVTYYFYFKFYKDIKKNGFEDMRL</sequence>
<dbReference type="EMBL" id="JABUOH010000040">
    <property type="protein sequence ID" value="NWN45740.1"/>
    <property type="molecule type" value="Genomic_DNA"/>
</dbReference>
<comment type="subcellular location">
    <subcellularLocation>
        <location evidence="1">Cell membrane</location>
        <topology evidence="1">Multi-pass membrane protein</topology>
    </subcellularLocation>
</comment>
<evidence type="ECO:0000256" key="3">
    <source>
        <dbReference type="ARBA" id="ARBA00022475"/>
    </source>
</evidence>
<feature type="transmembrane region" description="Helical" evidence="7">
    <location>
        <begin position="187"/>
        <end position="206"/>
    </location>
</feature>
<dbReference type="PANTHER" id="PTHR43549">
    <property type="entry name" value="MULTIDRUG RESISTANCE PROTEIN YPNP-RELATED"/>
    <property type="match status" value="1"/>
</dbReference>
<evidence type="ECO:0000256" key="6">
    <source>
        <dbReference type="ARBA" id="ARBA00023136"/>
    </source>
</evidence>